<protein>
    <submittedName>
        <fullName evidence="1">Uncharacterized protein</fullName>
    </submittedName>
</protein>
<dbReference type="EMBL" id="CAJJDM010000058">
    <property type="protein sequence ID" value="CAD8076803.1"/>
    <property type="molecule type" value="Genomic_DNA"/>
</dbReference>
<proteinExistence type="predicted"/>
<dbReference type="Proteomes" id="UP000688137">
    <property type="component" value="Unassembled WGS sequence"/>
</dbReference>
<keyword evidence="2" id="KW-1185">Reference proteome</keyword>
<evidence type="ECO:0000313" key="1">
    <source>
        <dbReference type="EMBL" id="CAD8076803.1"/>
    </source>
</evidence>
<accession>A0A8S1MGJ2</accession>
<dbReference type="AlphaFoldDB" id="A0A8S1MGJ2"/>
<sequence>MQIQISGVEQYKYLNKFSNNIEIQYNIIEKWKYIQFNNHQHNNQIKYQITKVLFSIIKISKSVLQLKPSPGQRRNVRVYIAINKKTSEIFFTFYLENEIKILKFIDNLGIFQQKFVYYICVLLEFMPNETFLKIIDLSNYVKNRICLTVLIKILRTIHTAGLFISLKINLRLVGRTGEDAAVHQLDNQFFQCDILALRVRLFIIAMRFLSFKKIDSNLKDKRWFLKATTYQIIQDMCNIYFIECHFDRRILIEKLLEHEFLMDRATDEEVSEIQKRVKE</sequence>
<comment type="caution">
    <text evidence="1">The sequence shown here is derived from an EMBL/GenBank/DDBJ whole genome shotgun (WGS) entry which is preliminary data.</text>
</comment>
<name>A0A8S1MGJ2_PARPR</name>
<evidence type="ECO:0000313" key="2">
    <source>
        <dbReference type="Proteomes" id="UP000688137"/>
    </source>
</evidence>
<gene>
    <name evidence="1" type="ORF">PPRIM_AZ9-3.1.T0570064</name>
</gene>
<organism evidence="1 2">
    <name type="scientific">Paramecium primaurelia</name>
    <dbReference type="NCBI Taxonomy" id="5886"/>
    <lineage>
        <taxon>Eukaryota</taxon>
        <taxon>Sar</taxon>
        <taxon>Alveolata</taxon>
        <taxon>Ciliophora</taxon>
        <taxon>Intramacronucleata</taxon>
        <taxon>Oligohymenophorea</taxon>
        <taxon>Peniculida</taxon>
        <taxon>Parameciidae</taxon>
        <taxon>Paramecium</taxon>
    </lineage>
</organism>
<reference evidence="1" key="1">
    <citation type="submission" date="2021-01" db="EMBL/GenBank/DDBJ databases">
        <authorList>
            <consortium name="Genoscope - CEA"/>
            <person name="William W."/>
        </authorList>
    </citation>
    <scope>NUCLEOTIDE SEQUENCE</scope>
</reference>